<name>A0A4S8LE21_DENBC</name>
<gene>
    <name evidence="2" type="ORF">K435DRAFT_348885</name>
</gene>
<sequence>MQPTCWIDDGYWLSISASPFTFFPLSHVIFHSICVALWRFIPCTKPTNGHSLVLRMLTCVFLCVLDTIKQLLSPHLLFGTLPQRSAHKRNKYESSLHAAL</sequence>
<dbReference type="EMBL" id="ML179460">
    <property type="protein sequence ID" value="THU87182.1"/>
    <property type="molecule type" value="Genomic_DNA"/>
</dbReference>
<reference evidence="2 3" key="1">
    <citation type="journal article" date="2019" name="Nat. Ecol. Evol.">
        <title>Megaphylogeny resolves global patterns of mushroom evolution.</title>
        <authorList>
            <person name="Varga T."/>
            <person name="Krizsan K."/>
            <person name="Foldi C."/>
            <person name="Dima B."/>
            <person name="Sanchez-Garcia M."/>
            <person name="Sanchez-Ramirez S."/>
            <person name="Szollosi G.J."/>
            <person name="Szarkandi J.G."/>
            <person name="Papp V."/>
            <person name="Albert L."/>
            <person name="Andreopoulos W."/>
            <person name="Angelini C."/>
            <person name="Antonin V."/>
            <person name="Barry K.W."/>
            <person name="Bougher N.L."/>
            <person name="Buchanan P."/>
            <person name="Buyck B."/>
            <person name="Bense V."/>
            <person name="Catcheside P."/>
            <person name="Chovatia M."/>
            <person name="Cooper J."/>
            <person name="Damon W."/>
            <person name="Desjardin D."/>
            <person name="Finy P."/>
            <person name="Geml J."/>
            <person name="Haridas S."/>
            <person name="Hughes K."/>
            <person name="Justo A."/>
            <person name="Karasinski D."/>
            <person name="Kautmanova I."/>
            <person name="Kiss B."/>
            <person name="Kocsube S."/>
            <person name="Kotiranta H."/>
            <person name="LaButti K.M."/>
            <person name="Lechner B.E."/>
            <person name="Liimatainen K."/>
            <person name="Lipzen A."/>
            <person name="Lukacs Z."/>
            <person name="Mihaltcheva S."/>
            <person name="Morgado L.N."/>
            <person name="Niskanen T."/>
            <person name="Noordeloos M.E."/>
            <person name="Ohm R.A."/>
            <person name="Ortiz-Santana B."/>
            <person name="Ovrebo C."/>
            <person name="Racz N."/>
            <person name="Riley R."/>
            <person name="Savchenko A."/>
            <person name="Shiryaev A."/>
            <person name="Soop K."/>
            <person name="Spirin V."/>
            <person name="Szebenyi C."/>
            <person name="Tomsovsky M."/>
            <person name="Tulloss R.E."/>
            <person name="Uehling J."/>
            <person name="Grigoriev I.V."/>
            <person name="Vagvolgyi C."/>
            <person name="Papp T."/>
            <person name="Martin F.M."/>
            <person name="Miettinen O."/>
            <person name="Hibbett D.S."/>
            <person name="Nagy L.G."/>
        </authorList>
    </citation>
    <scope>NUCLEOTIDE SEQUENCE [LARGE SCALE GENOMIC DNA]</scope>
    <source>
        <strain evidence="2 3">CBS 962.96</strain>
    </source>
</reference>
<accession>A0A4S8LE21</accession>
<dbReference type="AlphaFoldDB" id="A0A4S8LE21"/>
<keyword evidence="1" id="KW-0812">Transmembrane</keyword>
<feature type="transmembrane region" description="Helical" evidence="1">
    <location>
        <begin position="20"/>
        <end position="40"/>
    </location>
</feature>
<proteinExistence type="predicted"/>
<organism evidence="2 3">
    <name type="scientific">Dendrothele bispora (strain CBS 962.96)</name>
    <dbReference type="NCBI Taxonomy" id="1314807"/>
    <lineage>
        <taxon>Eukaryota</taxon>
        <taxon>Fungi</taxon>
        <taxon>Dikarya</taxon>
        <taxon>Basidiomycota</taxon>
        <taxon>Agaricomycotina</taxon>
        <taxon>Agaricomycetes</taxon>
        <taxon>Agaricomycetidae</taxon>
        <taxon>Agaricales</taxon>
        <taxon>Agaricales incertae sedis</taxon>
        <taxon>Dendrothele</taxon>
    </lineage>
</organism>
<evidence type="ECO:0000313" key="3">
    <source>
        <dbReference type="Proteomes" id="UP000297245"/>
    </source>
</evidence>
<evidence type="ECO:0000256" key="1">
    <source>
        <dbReference type="SAM" id="Phobius"/>
    </source>
</evidence>
<evidence type="ECO:0000313" key="2">
    <source>
        <dbReference type="EMBL" id="THU87182.1"/>
    </source>
</evidence>
<keyword evidence="1" id="KW-1133">Transmembrane helix</keyword>
<keyword evidence="3" id="KW-1185">Reference proteome</keyword>
<protein>
    <submittedName>
        <fullName evidence="2">Uncharacterized protein</fullName>
    </submittedName>
</protein>
<keyword evidence="1" id="KW-0472">Membrane</keyword>
<dbReference type="Proteomes" id="UP000297245">
    <property type="component" value="Unassembled WGS sequence"/>
</dbReference>